<organism evidence="1 2">
    <name type="scientific">Callosobruchus maculatus</name>
    <name type="common">Southern cowpea weevil</name>
    <name type="synonym">Pulse bruchid</name>
    <dbReference type="NCBI Taxonomy" id="64391"/>
    <lineage>
        <taxon>Eukaryota</taxon>
        <taxon>Metazoa</taxon>
        <taxon>Ecdysozoa</taxon>
        <taxon>Arthropoda</taxon>
        <taxon>Hexapoda</taxon>
        <taxon>Insecta</taxon>
        <taxon>Pterygota</taxon>
        <taxon>Neoptera</taxon>
        <taxon>Endopterygota</taxon>
        <taxon>Coleoptera</taxon>
        <taxon>Polyphaga</taxon>
        <taxon>Cucujiformia</taxon>
        <taxon>Chrysomeloidea</taxon>
        <taxon>Chrysomelidae</taxon>
        <taxon>Bruchinae</taxon>
        <taxon>Bruchini</taxon>
        <taxon>Callosobruchus</taxon>
    </lineage>
</organism>
<protein>
    <submittedName>
        <fullName evidence="1">Uncharacterized protein</fullName>
    </submittedName>
</protein>
<dbReference type="AlphaFoldDB" id="A0A653BRR4"/>
<dbReference type="EMBL" id="CAACVG010004274">
    <property type="protein sequence ID" value="VEN38282.1"/>
    <property type="molecule type" value="Genomic_DNA"/>
</dbReference>
<keyword evidence="2" id="KW-1185">Reference proteome</keyword>
<proteinExistence type="predicted"/>
<dbReference type="OrthoDB" id="636773at2759"/>
<evidence type="ECO:0000313" key="1">
    <source>
        <dbReference type="EMBL" id="VEN38282.1"/>
    </source>
</evidence>
<name>A0A653BRR4_CALMS</name>
<dbReference type="Proteomes" id="UP000410492">
    <property type="component" value="Unassembled WGS sequence"/>
</dbReference>
<accession>A0A653BRR4</accession>
<sequence>MVPLPSQCAVIARVTGEKVAIDCSCRTRKKPIRIDTSEKCFLTIVFIRRNPSIITTKILRITPNFITQREIVYVENTESSHLTLFSLDICNGQVS</sequence>
<evidence type="ECO:0000313" key="2">
    <source>
        <dbReference type="Proteomes" id="UP000410492"/>
    </source>
</evidence>
<reference evidence="1 2" key="1">
    <citation type="submission" date="2019-01" db="EMBL/GenBank/DDBJ databases">
        <authorList>
            <person name="Sayadi A."/>
        </authorList>
    </citation>
    <scope>NUCLEOTIDE SEQUENCE [LARGE SCALE GENOMIC DNA]</scope>
</reference>
<gene>
    <name evidence="1" type="ORF">CALMAC_LOCUS3225</name>
</gene>